<name>A0ABN3X9C6_9ACTN</name>
<gene>
    <name evidence="4" type="ORF">GCM10010446_29980</name>
</gene>
<dbReference type="Proteomes" id="UP001500403">
    <property type="component" value="Unassembled WGS sequence"/>
</dbReference>
<dbReference type="EMBL" id="BAAAUD010000032">
    <property type="protein sequence ID" value="GAA2942697.1"/>
    <property type="molecule type" value="Genomic_DNA"/>
</dbReference>
<evidence type="ECO:0000313" key="5">
    <source>
        <dbReference type="Proteomes" id="UP001500403"/>
    </source>
</evidence>
<dbReference type="Gene3D" id="3.40.630.30">
    <property type="match status" value="1"/>
</dbReference>
<evidence type="ECO:0000313" key="4">
    <source>
        <dbReference type="EMBL" id="GAA2942697.1"/>
    </source>
</evidence>
<keyword evidence="2" id="KW-0012">Acyltransferase</keyword>
<evidence type="ECO:0000259" key="3">
    <source>
        <dbReference type="PROSITE" id="PS51186"/>
    </source>
</evidence>
<dbReference type="CDD" id="cd04301">
    <property type="entry name" value="NAT_SF"/>
    <property type="match status" value="1"/>
</dbReference>
<comment type="caution">
    <text evidence="4">The sequence shown here is derived from an EMBL/GenBank/DDBJ whole genome shotgun (WGS) entry which is preliminary data.</text>
</comment>
<evidence type="ECO:0000256" key="1">
    <source>
        <dbReference type="ARBA" id="ARBA00022679"/>
    </source>
</evidence>
<dbReference type="InterPro" id="IPR000182">
    <property type="entry name" value="GNAT_dom"/>
</dbReference>
<accession>A0ABN3X9C6</accession>
<dbReference type="Pfam" id="PF00583">
    <property type="entry name" value="Acetyltransf_1"/>
    <property type="match status" value="1"/>
</dbReference>
<proteinExistence type="predicted"/>
<keyword evidence="5" id="KW-1185">Reference proteome</keyword>
<feature type="domain" description="N-acetyltransferase" evidence="3">
    <location>
        <begin position="5"/>
        <end position="165"/>
    </location>
</feature>
<reference evidence="4 5" key="1">
    <citation type="journal article" date="2019" name="Int. J. Syst. Evol. Microbiol.">
        <title>The Global Catalogue of Microorganisms (GCM) 10K type strain sequencing project: providing services to taxonomists for standard genome sequencing and annotation.</title>
        <authorList>
            <consortium name="The Broad Institute Genomics Platform"/>
            <consortium name="The Broad Institute Genome Sequencing Center for Infectious Disease"/>
            <person name="Wu L."/>
            <person name="Ma J."/>
        </authorList>
    </citation>
    <scope>NUCLEOTIDE SEQUENCE [LARGE SCALE GENOMIC DNA]</scope>
    <source>
        <strain evidence="4 5">JCM 9088</strain>
    </source>
</reference>
<organism evidence="4 5">
    <name type="scientific">Streptomyces enissocaesilis</name>
    <dbReference type="NCBI Taxonomy" id="332589"/>
    <lineage>
        <taxon>Bacteria</taxon>
        <taxon>Bacillati</taxon>
        <taxon>Actinomycetota</taxon>
        <taxon>Actinomycetes</taxon>
        <taxon>Kitasatosporales</taxon>
        <taxon>Streptomycetaceae</taxon>
        <taxon>Streptomyces</taxon>
        <taxon>Streptomyces rochei group</taxon>
    </lineage>
</organism>
<dbReference type="InterPro" id="IPR050832">
    <property type="entry name" value="Bact_Acetyltransf"/>
</dbReference>
<dbReference type="SUPFAM" id="SSF55729">
    <property type="entry name" value="Acyl-CoA N-acyltransferases (Nat)"/>
    <property type="match status" value="1"/>
</dbReference>
<dbReference type="PROSITE" id="PS51186">
    <property type="entry name" value="GNAT"/>
    <property type="match status" value="1"/>
</dbReference>
<dbReference type="InterPro" id="IPR016181">
    <property type="entry name" value="Acyl_CoA_acyltransferase"/>
</dbReference>
<sequence length="175" mass="19683">MGRKVNIRHISEGDWDGIVALEASIYIESELSEEREALESRAHASPDTCFVLDCEQQIVGYSLALPYPTFHYPDLTRVEETTFHSRNLHLHDLAVAESFRGRGLAKRLIRHLTATARSKTYERMSLVSVGGSDTFWSANGFEAHHEVSLPKSYGTNAVYMSKTVSLLRPDGASRW</sequence>
<protein>
    <submittedName>
        <fullName evidence="4">GNAT family N-acetyltransferase</fullName>
    </submittedName>
</protein>
<keyword evidence="1" id="KW-0808">Transferase</keyword>
<dbReference type="PANTHER" id="PTHR43877">
    <property type="entry name" value="AMINOALKYLPHOSPHONATE N-ACETYLTRANSFERASE-RELATED-RELATED"/>
    <property type="match status" value="1"/>
</dbReference>
<evidence type="ECO:0000256" key="2">
    <source>
        <dbReference type="ARBA" id="ARBA00023315"/>
    </source>
</evidence>